<dbReference type="Gene3D" id="3.40.50.300">
    <property type="entry name" value="P-loop containing nucleotide triphosphate hydrolases"/>
    <property type="match status" value="1"/>
</dbReference>
<dbReference type="InterPro" id="IPR027417">
    <property type="entry name" value="P-loop_NTPase"/>
</dbReference>
<proteinExistence type="predicted"/>
<dbReference type="OrthoDB" id="67453at2"/>
<protein>
    <submittedName>
        <fullName evidence="1">Chloramphenicol phosphotransferase-like protein</fullName>
    </submittedName>
</protein>
<organism evidence="1 2">
    <name type="scientific">Holospora obtusa F1</name>
    <dbReference type="NCBI Taxonomy" id="1399147"/>
    <lineage>
        <taxon>Bacteria</taxon>
        <taxon>Pseudomonadati</taxon>
        <taxon>Pseudomonadota</taxon>
        <taxon>Alphaproteobacteria</taxon>
        <taxon>Holosporales</taxon>
        <taxon>Holosporaceae</taxon>
        <taxon>Holospora</taxon>
    </lineage>
</organism>
<dbReference type="AlphaFoldDB" id="W6TEP8"/>
<dbReference type="Proteomes" id="UP000019112">
    <property type="component" value="Unassembled WGS sequence"/>
</dbReference>
<dbReference type="GO" id="GO:0016740">
    <property type="term" value="F:transferase activity"/>
    <property type="evidence" value="ECO:0007669"/>
    <property type="project" value="UniProtKB-KW"/>
</dbReference>
<dbReference type="Pfam" id="PF07931">
    <property type="entry name" value="CPT"/>
    <property type="match status" value="1"/>
</dbReference>
<reference evidence="1 2" key="1">
    <citation type="journal article" date="2014" name="FEMS Microbiol. Lett.">
        <title>Draft genome sequences of three Holospora species (Holospora obtusa, Holospora undulata, and Holospora elegans), endonuclear symbiotic bacteria of the ciliate Paramecium caudatum.</title>
        <authorList>
            <person name="Dohra H."/>
            <person name="Tanaka K."/>
            <person name="Suzuki T."/>
            <person name="Fujishima M."/>
            <person name="Suzuki H."/>
        </authorList>
    </citation>
    <scope>NUCLEOTIDE SEQUENCE [LARGE SCALE GENOMIC DNA]</scope>
    <source>
        <strain evidence="1 2">F1</strain>
    </source>
</reference>
<accession>W6TEP8</accession>
<dbReference type="EMBL" id="AWTR02000048">
    <property type="protein sequence ID" value="ETZ07361.1"/>
    <property type="molecule type" value="Genomic_DNA"/>
</dbReference>
<evidence type="ECO:0000313" key="2">
    <source>
        <dbReference type="Proteomes" id="UP000019112"/>
    </source>
</evidence>
<dbReference type="STRING" id="1399147.P618_200425"/>
<keyword evidence="2" id="KW-1185">Reference proteome</keyword>
<evidence type="ECO:0000313" key="1">
    <source>
        <dbReference type="EMBL" id="ETZ07361.1"/>
    </source>
</evidence>
<comment type="caution">
    <text evidence="1">The sequence shown here is derived from an EMBL/GenBank/DDBJ whole genome shotgun (WGS) entry which is preliminary data.</text>
</comment>
<gene>
    <name evidence="1" type="ORF">P618_200425</name>
</gene>
<sequence>MQEREVLRRDRCIGLSNDQIDRAHQGVLNSYDFKVDTTAISSFEAARLILKYIDDNPVPKAFKVLGK</sequence>
<name>W6TEP8_HOLOB</name>